<evidence type="ECO:0000313" key="3">
    <source>
        <dbReference type="Proteomes" id="UP000295060"/>
    </source>
</evidence>
<evidence type="ECO:0000256" key="1">
    <source>
        <dbReference type="SAM" id="MobiDB-lite"/>
    </source>
</evidence>
<feature type="compositionally biased region" description="Low complexity" evidence="1">
    <location>
        <begin position="322"/>
        <end position="333"/>
    </location>
</feature>
<sequence length="811" mass="87024">MPLVDLDDPEELRARWSALAAVAHATGFDRRWYADADGYHHQDETASVLRMARLEDGRAVLWGFHTQHSRTAGEDLLAGSPEWIGQPEVRQRQTAGELGFVYGAFNGSWARASYPGDPWQPVDDGFTPIGEWITSDEAAADEMVQWVAEWSDYLGSLDELRPYGVELIRAAAGPGISAAALGAFFSHFGIDPRSPVQPDLPAGVAAGEDFTRNVAEPASFDADPDTAEVSVVEDPVIGDILPGDDEESYVVPPGISPFTGQPIADPPPPADPSTPGAYLPENILSPGLPTSHAYDPTLPSSEPPRVGGGVYEGDDFYNSLFADAPASAGSAADQDWETAEQSSWADEEATSAYDPFPEPTPDPAWTGPAWINGEWVEDPAGSAPAAAAEVAPVESPVASSAEFEDDDAPTAEIEAVLEPAPADEEDELSSFTGPSPFAPAPEPEPQVAEFAGADEDDDQTAEIPAVAEVEAQVEPHPQPQPWPQPQPEPWPQPEPHPAPWPQPTPPAPEPTPPAPEPTPPSPEPHPVPAPEPGPAPFPDPEPIPGPVPNPEPVPEPLPEPEPQPFPHPEPEPEPFPQPEPEPQPGPMPEPEPQPTPEPEPEPWSEPHAEPHIVSAGLKSVASVGEPDRLDGAALGGMLVAGLGLGGGGPRLVPEPGSLEEAMRAEVERPRPKPEESAAVRALHDWCRARTAIVPSGFTIQVQVLDPGAPSYRFDLEPPDVDDPEFAADKLSGLLGDLWLTEAQGEQGGWLFARIDAAGRTLRIDRWYDQVPDWWDNPVEERFDVNGLVRRLYNRGAEWQPSYLEKLYTSAR</sequence>
<dbReference type="PRINTS" id="PR01217">
    <property type="entry name" value="PRICHEXTENSN"/>
</dbReference>
<feature type="compositionally biased region" description="Low complexity" evidence="1">
    <location>
        <begin position="378"/>
        <end position="401"/>
    </location>
</feature>
<evidence type="ECO:0000313" key="2">
    <source>
        <dbReference type="EMBL" id="TDW93711.1"/>
    </source>
</evidence>
<organism evidence="2 3">
    <name type="scientific">Kribbella pratensis</name>
    <dbReference type="NCBI Taxonomy" id="2512112"/>
    <lineage>
        <taxon>Bacteria</taxon>
        <taxon>Bacillati</taxon>
        <taxon>Actinomycetota</taxon>
        <taxon>Actinomycetes</taxon>
        <taxon>Propionibacteriales</taxon>
        <taxon>Kribbellaceae</taxon>
        <taxon>Kribbella</taxon>
    </lineage>
</organism>
<dbReference type="RefSeq" id="WP_166679728.1">
    <property type="nucleotide sequence ID" value="NZ_SODU01000001.1"/>
</dbReference>
<gene>
    <name evidence="2" type="ORF">EV137_1003</name>
</gene>
<comment type="caution">
    <text evidence="2">The sequence shown here is derived from an EMBL/GenBank/DDBJ whole genome shotgun (WGS) entry which is preliminary data.</text>
</comment>
<accession>A0ABY2FKQ0</accession>
<feature type="compositionally biased region" description="Pro residues" evidence="1">
    <location>
        <begin position="476"/>
        <end position="603"/>
    </location>
</feature>
<dbReference type="EMBL" id="SODU01000001">
    <property type="protein sequence ID" value="TDW93711.1"/>
    <property type="molecule type" value="Genomic_DNA"/>
</dbReference>
<keyword evidence="3" id="KW-1185">Reference proteome</keyword>
<feature type="region of interest" description="Disordered" evidence="1">
    <location>
        <begin position="241"/>
        <end position="612"/>
    </location>
</feature>
<protein>
    <submittedName>
        <fullName evidence="2">Uncharacterized protein</fullName>
    </submittedName>
</protein>
<proteinExistence type="predicted"/>
<name>A0ABY2FKQ0_9ACTN</name>
<reference evidence="2 3" key="1">
    <citation type="submission" date="2019-03" db="EMBL/GenBank/DDBJ databases">
        <title>Genomic Encyclopedia of Type Strains, Phase III (KMG-III): the genomes of soil and plant-associated and newly described type strains.</title>
        <authorList>
            <person name="Whitman W."/>
        </authorList>
    </citation>
    <scope>NUCLEOTIDE SEQUENCE [LARGE SCALE GENOMIC DNA]</scope>
    <source>
        <strain evidence="2 3">VKMAc-2574</strain>
    </source>
</reference>
<dbReference type="Proteomes" id="UP000295060">
    <property type="component" value="Unassembled WGS sequence"/>
</dbReference>